<dbReference type="AlphaFoldDB" id="A0A177E7V6"/>
<keyword evidence="4" id="KW-1133">Transmembrane helix</keyword>
<protein>
    <recommendedName>
        <fullName evidence="9">Methyl-accepting transducer domain-containing protein</fullName>
    </recommendedName>
</protein>
<feature type="domain" description="HAMP" evidence="6">
    <location>
        <begin position="64"/>
        <end position="118"/>
    </location>
</feature>
<evidence type="ECO:0000259" key="6">
    <source>
        <dbReference type="PROSITE" id="PS50885"/>
    </source>
</evidence>
<evidence type="ECO:0000256" key="1">
    <source>
        <dbReference type="ARBA" id="ARBA00023224"/>
    </source>
</evidence>
<keyword evidence="4" id="KW-0472">Membrane</keyword>
<dbReference type="OrthoDB" id="107771at2"/>
<dbReference type="SUPFAM" id="SSF58104">
    <property type="entry name" value="Methyl-accepting chemotaxis protein (MCP) signaling domain"/>
    <property type="match status" value="1"/>
</dbReference>
<evidence type="ECO:0000256" key="4">
    <source>
        <dbReference type="SAM" id="Phobius"/>
    </source>
</evidence>
<dbReference type="STRING" id="1795632.TH606_03630"/>
<dbReference type="Pfam" id="PF00015">
    <property type="entry name" value="MCPsignal"/>
    <property type="match status" value="1"/>
</dbReference>
<evidence type="ECO:0000313" key="8">
    <source>
        <dbReference type="Proteomes" id="UP000076964"/>
    </source>
</evidence>
<feature type="domain" description="Methyl-accepting transducer" evidence="5">
    <location>
        <begin position="116"/>
        <end position="356"/>
    </location>
</feature>
<evidence type="ECO:0008006" key="9">
    <source>
        <dbReference type="Google" id="ProtNLM"/>
    </source>
</evidence>
<feature type="transmembrane region" description="Helical" evidence="4">
    <location>
        <begin position="12"/>
        <end position="35"/>
    </location>
</feature>
<dbReference type="PANTHER" id="PTHR32089">
    <property type="entry name" value="METHYL-ACCEPTING CHEMOTAXIS PROTEIN MCPB"/>
    <property type="match status" value="1"/>
</dbReference>
<dbReference type="PROSITE" id="PS50111">
    <property type="entry name" value="CHEMOTAXIS_TRANSDUC_2"/>
    <property type="match status" value="1"/>
</dbReference>
<accession>A0A177E7V6</accession>
<reference evidence="7 8" key="1">
    <citation type="submission" date="2016-02" db="EMBL/GenBank/DDBJ databases">
        <title>Draft genome sequence of Thermodesulfatator sp. S606.</title>
        <authorList>
            <person name="Lai Q."/>
            <person name="Cao J."/>
            <person name="Dupont S."/>
            <person name="Shao Z."/>
            <person name="Jebbar M."/>
            <person name="Alain K."/>
        </authorList>
    </citation>
    <scope>NUCLEOTIDE SEQUENCE [LARGE SCALE GENOMIC DNA]</scope>
    <source>
        <strain evidence="7 8">S606</strain>
    </source>
</reference>
<comment type="caution">
    <text evidence="7">The sequence shown here is derived from an EMBL/GenBank/DDBJ whole genome shotgun (WGS) entry which is preliminary data.</text>
</comment>
<feature type="transmembrane region" description="Helical" evidence="4">
    <location>
        <begin position="41"/>
        <end position="62"/>
    </location>
</feature>
<dbReference type="SMART" id="SM00283">
    <property type="entry name" value="MA"/>
    <property type="match status" value="1"/>
</dbReference>
<dbReference type="RefSeq" id="WP_068541343.1">
    <property type="nucleotide sequence ID" value="NZ_LSFI01000014.1"/>
</dbReference>
<evidence type="ECO:0000259" key="5">
    <source>
        <dbReference type="PROSITE" id="PS50111"/>
    </source>
</evidence>
<proteinExistence type="inferred from homology"/>
<name>A0A177E7V6_9BACT</name>
<dbReference type="InterPro" id="IPR004089">
    <property type="entry name" value="MCPsignal_dom"/>
</dbReference>
<dbReference type="CDD" id="cd06225">
    <property type="entry name" value="HAMP"/>
    <property type="match status" value="1"/>
</dbReference>
<evidence type="ECO:0000256" key="2">
    <source>
        <dbReference type="ARBA" id="ARBA00029447"/>
    </source>
</evidence>
<keyword evidence="4" id="KW-0812">Transmembrane</keyword>
<dbReference type="EMBL" id="LSFI01000014">
    <property type="protein sequence ID" value="OAG28027.1"/>
    <property type="molecule type" value="Genomic_DNA"/>
</dbReference>
<organism evidence="7 8">
    <name type="scientific">Thermodesulfatator autotrophicus</name>
    <dbReference type="NCBI Taxonomy" id="1795632"/>
    <lineage>
        <taxon>Bacteria</taxon>
        <taxon>Pseudomonadati</taxon>
        <taxon>Thermodesulfobacteriota</taxon>
        <taxon>Thermodesulfobacteria</taxon>
        <taxon>Thermodesulfobacteriales</taxon>
        <taxon>Thermodesulfatatoraceae</taxon>
        <taxon>Thermodesulfatator</taxon>
    </lineage>
</organism>
<evidence type="ECO:0000256" key="3">
    <source>
        <dbReference type="PROSITE-ProRule" id="PRU00284"/>
    </source>
</evidence>
<dbReference type="PANTHER" id="PTHR32089:SF112">
    <property type="entry name" value="LYSOZYME-LIKE PROTEIN-RELATED"/>
    <property type="match status" value="1"/>
</dbReference>
<sequence length="381" mass="42289">MPNLLKLKSKHILLLIMGLVFLLWGINIGIDFLVFKEKEAVLSSLIIFGISFIAVTAISLYVGNKLEQQALSLISAMKKISEKDFSEKAKEVPNSKNEIHILAKYFNQTIENSTQVLKEVKEGIEQIASGAEEFSAIAEQVTQHSKETFKEVKKLTAFTEQISEQLDLASRSVQELSAAISEISQNTATTAEESQNTSDQASLNSELIENLLKEIEHIKHAADIIQDIADQTNLLALNATIEAARAGEAGKGFAVVASEIKELSRQTAQSTDQIRTWVENLVEKGTKLRETSQVLLNTMEKTVERAGSIASAIEEQTAVTQEITHNTDSITNELSNIIDMNRRLRERTEEAESSITGIKQAAEDMNKLALHLREMTNQYKM</sequence>
<keyword evidence="8" id="KW-1185">Reference proteome</keyword>
<dbReference type="GO" id="GO:0016020">
    <property type="term" value="C:membrane"/>
    <property type="evidence" value="ECO:0007669"/>
    <property type="project" value="InterPro"/>
</dbReference>
<dbReference type="PROSITE" id="PS50885">
    <property type="entry name" value="HAMP"/>
    <property type="match status" value="1"/>
</dbReference>
<dbReference type="GO" id="GO:0007165">
    <property type="term" value="P:signal transduction"/>
    <property type="evidence" value="ECO:0007669"/>
    <property type="project" value="UniProtKB-KW"/>
</dbReference>
<dbReference type="Gene3D" id="1.10.287.950">
    <property type="entry name" value="Methyl-accepting chemotaxis protein"/>
    <property type="match status" value="1"/>
</dbReference>
<keyword evidence="1 3" id="KW-0807">Transducer</keyword>
<dbReference type="Proteomes" id="UP000076964">
    <property type="component" value="Unassembled WGS sequence"/>
</dbReference>
<dbReference type="InterPro" id="IPR003660">
    <property type="entry name" value="HAMP_dom"/>
</dbReference>
<dbReference type="Pfam" id="PF00672">
    <property type="entry name" value="HAMP"/>
    <property type="match status" value="1"/>
</dbReference>
<evidence type="ECO:0000313" key="7">
    <source>
        <dbReference type="EMBL" id="OAG28027.1"/>
    </source>
</evidence>
<comment type="similarity">
    <text evidence="2">Belongs to the methyl-accepting chemotaxis (MCP) protein family.</text>
</comment>
<gene>
    <name evidence="7" type="ORF">TH606_03630</name>
</gene>